<evidence type="ECO:0000313" key="3">
    <source>
        <dbReference type="Proteomes" id="UP000248326"/>
    </source>
</evidence>
<accession>A0A318SBL7</accession>
<feature type="chain" id="PRO_5016385948" description="DUF1190 domain-containing protein" evidence="1">
    <location>
        <begin position="22"/>
        <end position="121"/>
    </location>
</feature>
<proteinExistence type="predicted"/>
<keyword evidence="3" id="KW-1185">Reference proteome</keyword>
<dbReference type="PROSITE" id="PS51257">
    <property type="entry name" value="PROKAR_LIPOPROTEIN"/>
    <property type="match status" value="1"/>
</dbReference>
<reference evidence="2 3" key="1">
    <citation type="submission" date="2018-06" db="EMBL/GenBank/DDBJ databases">
        <title>Genomic Encyclopedia of Type Strains, Phase IV (KMG-IV): sequencing the most valuable type-strain genomes for metagenomic binning, comparative biology and taxonomic classification.</title>
        <authorList>
            <person name="Goeker M."/>
        </authorList>
    </citation>
    <scope>NUCLEOTIDE SEQUENCE [LARGE SCALE GENOMIC DNA]</scope>
    <source>
        <strain evidence="2 3">DSM 18048</strain>
    </source>
</reference>
<protein>
    <recommendedName>
        <fullName evidence="4">DUF1190 domain-containing protein</fullName>
    </recommendedName>
</protein>
<evidence type="ECO:0000256" key="1">
    <source>
        <dbReference type="SAM" id="SignalP"/>
    </source>
</evidence>
<evidence type="ECO:0000313" key="2">
    <source>
        <dbReference type="EMBL" id="PYE56438.1"/>
    </source>
</evidence>
<dbReference type="RefSeq" id="WP_110884933.1">
    <property type="nucleotide sequence ID" value="NZ_QJSX01000001.1"/>
</dbReference>
<dbReference type="OrthoDB" id="468231at2"/>
<dbReference type="AlphaFoldDB" id="A0A318SBL7"/>
<gene>
    <name evidence="2" type="ORF">DES52_101242</name>
</gene>
<comment type="caution">
    <text evidence="2">The sequence shown here is derived from an EMBL/GenBank/DDBJ whole genome shotgun (WGS) entry which is preliminary data.</text>
</comment>
<organism evidence="2 3">
    <name type="scientific">Deinococcus yavapaiensis KR-236</name>
    <dbReference type="NCBI Taxonomy" id="694435"/>
    <lineage>
        <taxon>Bacteria</taxon>
        <taxon>Thermotogati</taxon>
        <taxon>Deinococcota</taxon>
        <taxon>Deinococci</taxon>
        <taxon>Deinococcales</taxon>
        <taxon>Deinococcaceae</taxon>
        <taxon>Deinococcus</taxon>
    </lineage>
</organism>
<dbReference type="EMBL" id="QJSX01000001">
    <property type="protein sequence ID" value="PYE56438.1"/>
    <property type="molecule type" value="Genomic_DNA"/>
</dbReference>
<dbReference type="Proteomes" id="UP000248326">
    <property type="component" value="Unassembled WGS sequence"/>
</dbReference>
<name>A0A318SBL7_9DEIO</name>
<feature type="signal peptide" evidence="1">
    <location>
        <begin position="1"/>
        <end position="21"/>
    </location>
</feature>
<keyword evidence="1" id="KW-0732">Signal</keyword>
<sequence>MNVKRSRFVGLVLIASVSLTACGSPTSQTRYQYASLQDCLRDWNDYQLCERDGDYGGGYYGHYYGPVIISRSGRTYYRRPGLSSEFVAPSRISSGSTHSIGTRTFTVSRGGFGSSGRSSGS</sequence>
<evidence type="ECO:0008006" key="4">
    <source>
        <dbReference type="Google" id="ProtNLM"/>
    </source>
</evidence>